<proteinExistence type="predicted"/>
<gene>
    <name evidence="1" type="ORF">CDAR_534941</name>
</gene>
<dbReference type="AlphaFoldDB" id="A0AAV4QIH1"/>
<reference evidence="1 2" key="1">
    <citation type="submission" date="2021-06" db="EMBL/GenBank/DDBJ databases">
        <title>Caerostris darwini draft genome.</title>
        <authorList>
            <person name="Kono N."/>
            <person name="Arakawa K."/>
        </authorList>
    </citation>
    <scope>NUCLEOTIDE SEQUENCE [LARGE SCALE GENOMIC DNA]</scope>
</reference>
<sequence>MEPDHMFFVQFRTFHGCILPAYLFRHLVLQQALSMKLQITICSTSKTSTTTGADVSCKPAYHPSALFSDSKPDFSRHLRRTRGIEPEIDEIGLNAAALHRVFRREQPRGHQLLQ</sequence>
<dbReference type="EMBL" id="BPLQ01004584">
    <property type="protein sequence ID" value="GIY09124.1"/>
    <property type="molecule type" value="Genomic_DNA"/>
</dbReference>
<comment type="caution">
    <text evidence="1">The sequence shown here is derived from an EMBL/GenBank/DDBJ whole genome shotgun (WGS) entry which is preliminary data.</text>
</comment>
<name>A0AAV4QIH1_9ARAC</name>
<accession>A0AAV4QIH1</accession>
<organism evidence="1 2">
    <name type="scientific">Caerostris darwini</name>
    <dbReference type="NCBI Taxonomy" id="1538125"/>
    <lineage>
        <taxon>Eukaryota</taxon>
        <taxon>Metazoa</taxon>
        <taxon>Ecdysozoa</taxon>
        <taxon>Arthropoda</taxon>
        <taxon>Chelicerata</taxon>
        <taxon>Arachnida</taxon>
        <taxon>Araneae</taxon>
        <taxon>Araneomorphae</taxon>
        <taxon>Entelegynae</taxon>
        <taxon>Araneoidea</taxon>
        <taxon>Araneidae</taxon>
        <taxon>Caerostris</taxon>
    </lineage>
</organism>
<evidence type="ECO:0000313" key="2">
    <source>
        <dbReference type="Proteomes" id="UP001054837"/>
    </source>
</evidence>
<evidence type="ECO:0000313" key="1">
    <source>
        <dbReference type="EMBL" id="GIY09124.1"/>
    </source>
</evidence>
<keyword evidence="2" id="KW-1185">Reference proteome</keyword>
<dbReference type="Proteomes" id="UP001054837">
    <property type="component" value="Unassembled WGS sequence"/>
</dbReference>
<protein>
    <submittedName>
        <fullName evidence="1">Uncharacterized protein</fullName>
    </submittedName>
</protein>